<feature type="region of interest" description="Disordered" evidence="2">
    <location>
        <begin position="1"/>
        <end position="31"/>
    </location>
</feature>
<comment type="subcellular location">
    <subcellularLocation>
        <location evidence="1">Membrane</location>
        <topology evidence="1">Multi-pass membrane protein</topology>
    </subcellularLocation>
</comment>
<evidence type="ECO:0000259" key="4">
    <source>
        <dbReference type="PROSITE" id="PS50850"/>
    </source>
</evidence>
<dbReference type="InterPro" id="IPR036259">
    <property type="entry name" value="MFS_trans_sf"/>
</dbReference>
<feature type="transmembrane region" description="Helical" evidence="3">
    <location>
        <begin position="165"/>
        <end position="185"/>
    </location>
</feature>
<reference evidence="5 6" key="1">
    <citation type="submission" date="2019-01" db="EMBL/GenBank/DDBJ databases">
        <authorList>
            <person name="Sayadi A."/>
        </authorList>
    </citation>
    <scope>NUCLEOTIDE SEQUENCE [LARGE SCALE GENOMIC DNA]</scope>
</reference>
<feature type="domain" description="Major facilitator superfamily (MFS) profile" evidence="4">
    <location>
        <begin position="38"/>
        <end position="502"/>
    </location>
</feature>
<feature type="transmembrane region" description="Helical" evidence="3">
    <location>
        <begin position="356"/>
        <end position="375"/>
    </location>
</feature>
<feature type="transmembrane region" description="Helical" evidence="3">
    <location>
        <begin position="77"/>
        <end position="100"/>
    </location>
</feature>
<dbReference type="Pfam" id="PF07690">
    <property type="entry name" value="MFS_1"/>
    <property type="match status" value="1"/>
</dbReference>
<feature type="transmembrane region" description="Helical" evidence="3">
    <location>
        <begin position="131"/>
        <end position="158"/>
    </location>
</feature>
<dbReference type="PROSITE" id="PS50850">
    <property type="entry name" value="MFS"/>
    <property type="match status" value="1"/>
</dbReference>
<feature type="transmembrane region" description="Helical" evidence="3">
    <location>
        <begin position="321"/>
        <end position="344"/>
    </location>
</feature>
<dbReference type="InterPro" id="IPR011701">
    <property type="entry name" value="MFS"/>
</dbReference>
<dbReference type="GO" id="GO:0016020">
    <property type="term" value="C:membrane"/>
    <property type="evidence" value="ECO:0007669"/>
    <property type="project" value="UniProtKB-SubCell"/>
</dbReference>
<name>A0A653DMT2_CALMS</name>
<feature type="transmembrane region" description="Helical" evidence="3">
    <location>
        <begin position="40"/>
        <end position="65"/>
    </location>
</feature>
<feature type="transmembrane region" description="Helical" evidence="3">
    <location>
        <begin position="448"/>
        <end position="470"/>
    </location>
</feature>
<dbReference type="InterPro" id="IPR020846">
    <property type="entry name" value="MFS_dom"/>
</dbReference>
<feature type="compositionally biased region" description="Basic and acidic residues" evidence="2">
    <location>
        <begin position="9"/>
        <end position="21"/>
    </location>
</feature>
<keyword evidence="3" id="KW-0472">Membrane</keyword>
<dbReference type="CDD" id="cd17352">
    <property type="entry name" value="MFS_MCT_SLC16"/>
    <property type="match status" value="1"/>
</dbReference>
<dbReference type="GO" id="GO:0008028">
    <property type="term" value="F:monocarboxylic acid transmembrane transporter activity"/>
    <property type="evidence" value="ECO:0007669"/>
    <property type="project" value="TreeGrafter"/>
</dbReference>
<feature type="transmembrane region" description="Helical" evidence="3">
    <location>
        <begin position="197"/>
        <end position="215"/>
    </location>
</feature>
<organism evidence="5 6">
    <name type="scientific">Callosobruchus maculatus</name>
    <name type="common">Southern cowpea weevil</name>
    <name type="synonym">Pulse bruchid</name>
    <dbReference type="NCBI Taxonomy" id="64391"/>
    <lineage>
        <taxon>Eukaryota</taxon>
        <taxon>Metazoa</taxon>
        <taxon>Ecdysozoa</taxon>
        <taxon>Arthropoda</taxon>
        <taxon>Hexapoda</taxon>
        <taxon>Insecta</taxon>
        <taxon>Pterygota</taxon>
        <taxon>Neoptera</taxon>
        <taxon>Endopterygota</taxon>
        <taxon>Coleoptera</taxon>
        <taxon>Polyphaga</taxon>
        <taxon>Cucujiformia</taxon>
        <taxon>Chrysomeloidea</taxon>
        <taxon>Chrysomelidae</taxon>
        <taxon>Bruchinae</taxon>
        <taxon>Bruchini</taxon>
        <taxon>Callosobruchus</taxon>
    </lineage>
</organism>
<feature type="transmembrane region" description="Helical" evidence="3">
    <location>
        <begin position="107"/>
        <end position="125"/>
    </location>
</feature>
<sequence>MNPARAKIAHREEARLAAESRPEEDEEDVLPAPPDGGYGWVVVFASFMCNLVVDGISYCFGIFLIELIDYYHESKGTTAWVGSILAGATMCPGPIISVIANKYGCRLCCIMGSIIAATAFALSIYCPNVQSLMLVYGFIGGLGFGFMYLPAVVCVGYYFETKRSLATGIAVCGSGVGTFAIAPVAQYLIDNYGWKSTNLVFAGVIGSCVLFGALMKPLEYKPKPPKALNGTAKPNLARRNTYGETTASPYASKLSISSRRMSHTVQPMARKDVFYSQSVLNLKEFQSQKSLNDYRHSVHNLAAAKPKSSSNELLVLFKDPVFMLIGISNLFGMAALYVPFVYIVECAVTDGISKGQASFLISIIGITNTVGRLLVGYMADFPQINALLVNNLALALAAVAVGLAPFCHTYAAYVAMSIAFALAIAAYISLTSIILVDLLGLDKLTNAFGLLILFRGTASVIGSPLAGALYDITHSFTVPFFVAGGLFAIASAISFSVTPVKNCLDRRKKISSNDEAMTPMNTKQSNNIEEK</sequence>
<dbReference type="Proteomes" id="UP000410492">
    <property type="component" value="Unassembled WGS sequence"/>
</dbReference>
<keyword evidence="6" id="KW-1185">Reference proteome</keyword>
<feature type="transmembrane region" description="Helical" evidence="3">
    <location>
        <begin position="387"/>
        <end position="406"/>
    </location>
</feature>
<gene>
    <name evidence="5" type="ORF">CALMAC_LOCUS18748</name>
</gene>
<dbReference type="PANTHER" id="PTHR11360:SF286">
    <property type="entry name" value="GH22266P"/>
    <property type="match status" value="1"/>
</dbReference>
<protein>
    <recommendedName>
        <fullName evidence="4">Major facilitator superfamily (MFS) profile domain-containing protein</fullName>
    </recommendedName>
</protein>
<evidence type="ECO:0000256" key="3">
    <source>
        <dbReference type="SAM" id="Phobius"/>
    </source>
</evidence>
<dbReference type="InterPro" id="IPR050327">
    <property type="entry name" value="Proton-linked_MCT"/>
</dbReference>
<feature type="transmembrane region" description="Helical" evidence="3">
    <location>
        <begin position="476"/>
        <end position="500"/>
    </location>
</feature>
<dbReference type="OrthoDB" id="2213137at2759"/>
<dbReference type="FunFam" id="1.20.1250.20:FF:000372">
    <property type="entry name" value="Monocarboxylate transporter"/>
    <property type="match status" value="1"/>
</dbReference>
<evidence type="ECO:0000256" key="2">
    <source>
        <dbReference type="SAM" id="MobiDB-lite"/>
    </source>
</evidence>
<dbReference type="Gene3D" id="1.20.1250.20">
    <property type="entry name" value="MFS general substrate transporter like domains"/>
    <property type="match status" value="1"/>
</dbReference>
<proteinExistence type="predicted"/>
<dbReference type="AlphaFoldDB" id="A0A653DMT2"/>
<dbReference type="PANTHER" id="PTHR11360">
    <property type="entry name" value="MONOCARBOXYLATE TRANSPORTER"/>
    <property type="match status" value="1"/>
</dbReference>
<evidence type="ECO:0000256" key="1">
    <source>
        <dbReference type="ARBA" id="ARBA00004141"/>
    </source>
</evidence>
<evidence type="ECO:0000313" key="6">
    <source>
        <dbReference type="Proteomes" id="UP000410492"/>
    </source>
</evidence>
<keyword evidence="3" id="KW-1133">Transmembrane helix</keyword>
<dbReference type="EMBL" id="CAACVG010013121">
    <property type="protein sequence ID" value="VEN61299.1"/>
    <property type="molecule type" value="Genomic_DNA"/>
</dbReference>
<dbReference type="SUPFAM" id="SSF103473">
    <property type="entry name" value="MFS general substrate transporter"/>
    <property type="match status" value="1"/>
</dbReference>
<keyword evidence="3" id="KW-0812">Transmembrane</keyword>
<feature type="transmembrane region" description="Helical" evidence="3">
    <location>
        <begin position="412"/>
        <end position="436"/>
    </location>
</feature>
<evidence type="ECO:0000313" key="5">
    <source>
        <dbReference type="EMBL" id="VEN61299.1"/>
    </source>
</evidence>
<accession>A0A653DMT2</accession>